<comment type="caution">
    <text evidence="2">The sequence shown here is derived from an EMBL/GenBank/DDBJ whole genome shotgun (WGS) entry which is preliminary data.</text>
</comment>
<keyword evidence="1" id="KW-1133">Transmembrane helix</keyword>
<dbReference type="AlphaFoldDB" id="A0A817UQN0"/>
<keyword evidence="1" id="KW-0472">Membrane</keyword>
<feature type="transmembrane region" description="Helical" evidence="1">
    <location>
        <begin position="73"/>
        <end position="91"/>
    </location>
</feature>
<reference evidence="2" key="1">
    <citation type="submission" date="2021-02" db="EMBL/GenBank/DDBJ databases">
        <authorList>
            <person name="Nowell W R."/>
        </authorList>
    </citation>
    <scope>NUCLEOTIDE SEQUENCE</scope>
</reference>
<sequence>MNVLLSDDQQLLIVRNFNHLLNCINGFHLNLSLLYILKYLKNLNSSSSSYIDHSFLNYFKSSYFTDGGVLTELFIPLLCRIHILIIVWITYKATTFYHVYYPLIKLYIDENERLLNEAQLNIRDGNEWNDGESTTEIGVQPLEEESDHNYAAEDLPVTVDGY</sequence>
<keyword evidence="1" id="KW-0812">Transmembrane</keyword>
<gene>
    <name evidence="2" type="ORF">LUA448_LOCUS10930</name>
</gene>
<accession>A0A817UQN0</accession>
<dbReference type="Proteomes" id="UP000663833">
    <property type="component" value="Unassembled WGS sequence"/>
</dbReference>
<dbReference type="EMBL" id="CAJNYD010001315">
    <property type="protein sequence ID" value="CAF3329874.1"/>
    <property type="molecule type" value="Genomic_DNA"/>
</dbReference>
<name>A0A817UQN0_9BILA</name>
<evidence type="ECO:0000313" key="3">
    <source>
        <dbReference type="Proteomes" id="UP000663833"/>
    </source>
</evidence>
<feature type="transmembrane region" description="Helical" evidence="1">
    <location>
        <begin position="20"/>
        <end position="40"/>
    </location>
</feature>
<proteinExistence type="predicted"/>
<organism evidence="2 3">
    <name type="scientific">Rotaria socialis</name>
    <dbReference type="NCBI Taxonomy" id="392032"/>
    <lineage>
        <taxon>Eukaryota</taxon>
        <taxon>Metazoa</taxon>
        <taxon>Spiralia</taxon>
        <taxon>Gnathifera</taxon>
        <taxon>Rotifera</taxon>
        <taxon>Eurotatoria</taxon>
        <taxon>Bdelloidea</taxon>
        <taxon>Philodinida</taxon>
        <taxon>Philodinidae</taxon>
        <taxon>Rotaria</taxon>
    </lineage>
</organism>
<protein>
    <submittedName>
        <fullName evidence="2">Uncharacterized protein</fullName>
    </submittedName>
</protein>
<evidence type="ECO:0000256" key="1">
    <source>
        <dbReference type="SAM" id="Phobius"/>
    </source>
</evidence>
<evidence type="ECO:0000313" key="2">
    <source>
        <dbReference type="EMBL" id="CAF3329874.1"/>
    </source>
</evidence>